<evidence type="ECO:0000313" key="1">
    <source>
        <dbReference type="EMBL" id="GBN91921.1"/>
    </source>
</evidence>
<dbReference type="Proteomes" id="UP000499080">
    <property type="component" value="Unassembled WGS sequence"/>
</dbReference>
<sequence>MSNTLRLKSEFIATLQRQAAKAKPSTATGATYCLDLCPEAPDCSIQKRTHHHPNPQSQPIMNMNYRPCGSLVLTANFSTRRWDLSAAFKHWRHAASRIFKYFFGAANLRF</sequence>
<proteinExistence type="predicted"/>
<gene>
    <name evidence="1" type="ORF">AVEN_1415_1</name>
</gene>
<keyword evidence="2" id="KW-1185">Reference proteome</keyword>
<name>A0A4Y2SVB3_ARAVE</name>
<dbReference type="AlphaFoldDB" id="A0A4Y2SVB3"/>
<organism evidence="1 2">
    <name type="scientific">Araneus ventricosus</name>
    <name type="common">Orbweaver spider</name>
    <name type="synonym">Epeira ventricosa</name>
    <dbReference type="NCBI Taxonomy" id="182803"/>
    <lineage>
        <taxon>Eukaryota</taxon>
        <taxon>Metazoa</taxon>
        <taxon>Ecdysozoa</taxon>
        <taxon>Arthropoda</taxon>
        <taxon>Chelicerata</taxon>
        <taxon>Arachnida</taxon>
        <taxon>Araneae</taxon>
        <taxon>Araneomorphae</taxon>
        <taxon>Entelegynae</taxon>
        <taxon>Araneoidea</taxon>
        <taxon>Araneidae</taxon>
        <taxon>Araneus</taxon>
    </lineage>
</organism>
<comment type="caution">
    <text evidence="1">The sequence shown here is derived from an EMBL/GenBank/DDBJ whole genome shotgun (WGS) entry which is preliminary data.</text>
</comment>
<dbReference type="EMBL" id="BGPR01024128">
    <property type="protein sequence ID" value="GBN91921.1"/>
    <property type="molecule type" value="Genomic_DNA"/>
</dbReference>
<accession>A0A4Y2SVB3</accession>
<protein>
    <submittedName>
        <fullName evidence="1">Uncharacterized protein</fullName>
    </submittedName>
</protein>
<reference evidence="1 2" key="1">
    <citation type="journal article" date="2019" name="Sci. Rep.">
        <title>Orb-weaving spider Araneus ventricosus genome elucidates the spidroin gene catalogue.</title>
        <authorList>
            <person name="Kono N."/>
            <person name="Nakamura H."/>
            <person name="Ohtoshi R."/>
            <person name="Moran D.A.P."/>
            <person name="Shinohara A."/>
            <person name="Yoshida Y."/>
            <person name="Fujiwara M."/>
            <person name="Mori M."/>
            <person name="Tomita M."/>
            <person name="Arakawa K."/>
        </authorList>
    </citation>
    <scope>NUCLEOTIDE SEQUENCE [LARGE SCALE GENOMIC DNA]</scope>
</reference>
<evidence type="ECO:0000313" key="2">
    <source>
        <dbReference type="Proteomes" id="UP000499080"/>
    </source>
</evidence>